<gene>
    <name evidence="4" type="ORF">MGG_05033</name>
</gene>
<protein>
    <recommendedName>
        <fullName evidence="3">Zn(2)-C6 fungal-type domain-containing protein</fullName>
    </recommendedName>
</protein>
<dbReference type="AlphaFoldDB" id="G4N3W1"/>
<organism evidence="4 5">
    <name type="scientific">Pyricularia oryzae (strain 70-15 / ATCC MYA-4617 / FGSC 8958)</name>
    <name type="common">Rice blast fungus</name>
    <name type="synonym">Magnaporthe oryzae</name>
    <dbReference type="NCBI Taxonomy" id="242507"/>
    <lineage>
        <taxon>Eukaryota</taxon>
        <taxon>Fungi</taxon>
        <taxon>Dikarya</taxon>
        <taxon>Ascomycota</taxon>
        <taxon>Pezizomycotina</taxon>
        <taxon>Sordariomycetes</taxon>
        <taxon>Sordariomycetidae</taxon>
        <taxon>Magnaporthales</taxon>
        <taxon>Pyriculariaceae</taxon>
        <taxon>Pyricularia</taxon>
    </lineage>
</organism>
<dbReference type="VEuPathDB" id="FungiDB:MGG_05033"/>
<dbReference type="PHI-base" id="PHI:5627"/>
<dbReference type="InterPro" id="IPR001138">
    <property type="entry name" value="Zn2Cys6_DnaBD"/>
</dbReference>
<dbReference type="Pfam" id="PF00172">
    <property type="entry name" value="Zn_clus"/>
    <property type="match status" value="1"/>
</dbReference>
<evidence type="ECO:0000256" key="1">
    <source>
        <dbReference type="ARBA" id="ARBA00023242"/>
    </source>
</evidence>
<dbReference type="RefSeq" id="XP_003712541.1">
    <property type="nucleotide sequence ID" value="XM_003712493.1"/>
</dbReference>
<evidence type="ECO:0000259" key="3">
    <source>
        <dbReference type="PROSITE" id="PS50048"/>
    </source>
</evidence>
<dbReference type="SMR" id="G4N3W1"/>
<dbReference type="STRING" id="242507.G4N3W1"/>
<dbReference type="KEGG" id="mgr:MGG_05033"/>
<reference evidence="4 5" key="1">
    <citation type="journal article" date="2005" name="Nature">
        <title>The genome sequence of the rice blast fungus Magnaporthe grisea.</title>
        <authorList>
            <person name="Dean R.A."/>
            <person name="Talbot N.J."/>
            <person name="Ebbole D.J."/>
            <person name="Farman M.L."/>
            <person name="Mitchell T.K."/>
            <person name="Orbach M.J."/>
            <person name="Thon M."/>
            <person name="Kulkarni R."/>
            <person name="Xu J.R."/>
            <person name="Pan H."/>
            <person name="Read N.D."/>
            <person name="Lee Y.H."/>
            <person name="Carbone I."/>
            <person name="Brown D."/>
            <person name="Oh Y.Y."/>
            <person name="Donofrio N."/>
            <person name="Jeong J.S."/>
            <person name="Soanes D.M."/>
            <person name="Djonovic S."/>
            <person name="Kolomiets E."/>
            <person name="Rehmeyer C."/>
            <person name="Li W."/>
            <person name="Harding M."/>
            <person name="Kim S."/>
            <person name="Lebrun M.H."/>
            <person name="Bohnert H."/>
            <person name="Coughlan S."/>
            <person name="Butler J."/>
            <person name="Calvo S."/>
            <person name="Ma L.J."/>
            <person name="Nicol R."/>
            <person name="Purcell S."/>
            <person name="Nusbaum C."/>
            <person name="Galagan J.E."/>
            <person name="Birren B.W."/>
        </authorList>
    </citation>
    <scope>NUCLEOTIDE SEQUENCE [LARGE SCALE GENOMIC DNA]</scope>
    <source>
        <strain evidence="5">70-15 / ATCC MYA-4617 / FGSC 8958</strain>
    </source>
</reference>
<dbReference type="InterPro" id="IPR036864">
    <property type="entry name" value="Zn2-C6_fun-type_DNA-bd_sf"/>
</dbReference>
<dbReference type="GeneID" id="2675474"/>
<dbReference type="GO" id="GO:0008270">
    <property type="term" value="F:zinc ion binding"/>
    <property type="evidence" value="ECO:0007669"/>
    <property type="project" value="InterPro"/>
</dbReference>
<reference key="2">
    <citation type="submission" date="2011-05" db="EMBL/GenBank/DDBJ databases">
        <title>The Genome Sequence of Magnaporthe oryzae 70-15.</title>
        <authorList>
            <consortium name="The Broad Institute Genome Sequencing Platform"/>
            <person name="Ma L.-J."/>
            <person name="Dead R."/>
            <person name="Young S.K."/>
            <person name="Zeng Q."/>
            <person name="Gargeya S."/>
            <person name="Fitzgerald M."/>
            <person name="Haas B."/>
            <person name="Abouelleil A."/>
            <person name="Alvarado L."/>
            <person name="Arachchi H.M."/>
            <person name="Berlin A."/>
            <person name="Brown A."/>
            <person name="Chapman S.B."/>
            <person name="Chen Z."/>
            <person name="Dunbar C."/>
            <person name="Freedman E."/>
            <person name="Gearin G."/>
            <person name="Gellesch M."/>
            <person name="Goldberg J."/>
            <person name="Griggs A."/>
            <person name="Gujja S."/>
            <person name="Heiman D."/>
            <person name="Howarth C."/>
            <person name="Larson L."/>
            <person name="Lui A."/>
            <person name="MacDonald P.J.P."/>
            <person name="Mehta T."/>
            <person name="Montmayeur A."/>
            <person name="Murphy C."/>
            <person name="Neiman D."/>
            <person name="Pearson M."/>
            <person name="Priest M."/>
            <person name="Roberts A."/>
            <person name="Saif S."/>
            <person name="Shea T."/>
            <person name="Shenoy N."/>
            <person name="Sisk P."/>
            <person name="Stolte C."/>
            <person name="Sykes S."/>
            <person name="Yandava C."/>
            <person name="Wortman J."/>
            <person name="Nusbaum C."/>
            <person name="Birren B."/>
        </authorList>
    </citation>
    <scope>NUCLEOTIDE SEQUENCE</scope>
    <source>
        <strain>70-15</strain>
    </source>
</reference>
<keyword evidence="5" id="KW-1185">Reference proteome</keyword>
<feature type="region of interest" description="Disordered" evidence="2">
    <location>
        <begin position="570"/>
        <end position="637"/>
    </location>
</feature>
<dbReference type="OrthoDB" id="3525185at2759"/>
<name>G4N3W1_PYRO7</name>
<evidence type="ECO:0000313" key="4">
    <source>
        <dbReference type="EMBL" id="EHA52734.1"/>
    </source>
</evidence>
<dbReference type="PROSITE" id="PS50048">
    <property type="entry name" value="ZN2_CY6_FUNGAL_2"/>
    <property type="match status" value="1"/>
</dbReference>
<dbReference type="PANTHER" id="PTHR38111">
    <property type="entry name" value="ZN(2)-C6 FUNGAL-TYPE DOMAIN-CONTAINING PROTEIN-RELATED"/>
    <property type="match status" value="1"/>
</dbReference>
<dbReference type="HOGENOM" id="CLU_016697_0_0_1"/>
<keyword evidence="1" id="KW-0539">Nucleus</keyword>
<dbReference type="SMART" id="SM00066">
    <property type="entry name" value="GAL4"/>
    <property type="match status" value="1"/>
</dbReference>
<dbReference type="EMBL" id="CM001233">
    <property type="protein sequence ID" value="EHA52734.1"/>
    <property type="molecule type" value="Genomic_DNA"/>
</dbReference>
<feature type="region of interest" description="Disordered" evidence="2">
    <location>
        <begin position="73"/>
        <end position="151"/>
    </location>
</feature>
<dbReference type="CDD" id="cd00067">
    <property type="entry name" value="GAL4"/>
    <property type="match status" value="1"/>
</dbReference>
<evidence type="ECO:0000256" key="2">
    <source>
        <dbReference type="SAM" id="MobiDB-lite"/>
    </source>
</evidence>
<feature type="domain" description="Zn(2)-C6 fungal-type" evidence="3">
    <location>
        <begin position="9"/>
        <end position="37"/>
    </location>
</feature>
<dbReference type="GO" id="GO:0000981">
    <property type="term" value="F:DNA-binding transcription factor activity, RNA polymerase II-specific"/>
    <property type="evidence" value="ECO:0007669"/>
    <property type="project" value="InterPro"/>
</dbReference>
<dbReference type="InParanoid" id="G4N3W1"/>
<sequence length="742" mass="82579">MGRAPTSGNCHTCRMRRVKCDRARPACERCIKAGFECKGYETVLRMQSHSFVADAQTGTVKFSTIQTVSSFPEARPGEAPLHCPKSKRQQQQQQQQQQQPLVRANKAAARRLQSPSPKSASSASRSRSSGNDTSSDGGSNSGTARSSPPPELSLEGFVDEITFSYFFHAYGWINMHSIMLQDSRVRDTLLEGMGHDSLRALAYGVMGKDQHIASLQSKGARLYGTALGKLRKMMSSQSKDELAALIKPIAIMGSYLITVENDLRFTHHRGLSRILEYCGPEYFQSASLLPVFDSCRLTMISNSMVRRTPTFLSQEKWKTIPWEKAPHLKTWSSRLLDIMADIPELISGVLGVMGARIMWQNSNFAPVYAEDPNEVPRLQGKVHDLKVNLASWLENWTDSHPMAHKVMDWAFNRAAHDEYRPGFEGYSGPDVYDYSVLLPPSPPPFLEPTEETFTLMQEVSLYTTVLIWTGRLTKYLAGASIGHDNINFYNTPFSTTCTCCTSRLKDLCDTVPDSHADVLQVTVAPDPEMQWNFNAARIAIAPIKVSHSYEQPQPVPDFCWAAHKYGPDSPEVERLRQQKEQEEEMKKAQDALAKEVKSFNRPLPVLSSPKGELKTPPSSSPVESKHDTMSGSPGITTNLPTPPQSAVFNDDSFTPPQSAKPPMLLPADVRFSSQLRVLNWLTDHLPASRPHVLATLASIGLGHCGHDVRPIDGLPEVGNVVKRVLHSTQFEGSENVLLKRYR</sequence>
<accession>G4N3W1</accession>
<feature type="compositionally biased region" description="Low complexity" evidence="2">
    <location>
        <begin position="114"/>
        <end position="143"/>
    </location>
</feature>
<feature type="compositionally biased region" description="Low complexity" evidence="2">
    <location>
        <begin position="89"/>
        <end position="99"/>
    </location>
</feature>
<proteinExistence type="predicted"/>
<dbReference type="PANTHER" id="PTHR38111:SF2">
    <property type="entry name" value="FINGER DOMAIN PROTEIN, PUTATIVE (AFU_ORTHOLOGUE AFUA_1G01560)-RELATED"/>
    <property type="match status" value="1"/>
</dbReference>
<dbReference type="eggNOG" id="ENOG502SREK">
    <property type="taxonomic scope" value="Eukaryota"/>
</dbReference>
<dbReference type="Proteomes" id="UP000009058">
    <property type="component" value="Chromosome 3"/>
</dbReference>
<feature type="compositionally biased region" description="Basic and acidic residues" evidence="2">
    <location>
        <begin position="571"/>
        <end position="598"/>
    </location>
</feature>
<dbReference type="OMA" id="WINMHSI"/>
<dbReference type="Gene3D" id="4.10.240.10">
    <property type="entry name" value="Zn(2)-C6 fungal-type DNA-binding domain"/>
    <property type="match status" value="1"/>
</dbReference>
<evidence type="ECO:0000313" key="5">
    <source>
        <dbReference type="Proteomes" id="UP000009058"/>
    </source>
</evidence>
<dbReference type="SUPFAM" id="SSF57701">
    <property type="entry name" value="Zn2/Cys6 DNA-binding domain"/>
    <property type="match status" value="1"/>
</dbReference>
<dbReference type="InterPro" id="IPR053178">
    <property type="entry name" value="Osmoadaptation_assoc"/>
</dbReference>